<dbReference type="EMBL" id="CAJNYT010002529">
    <property type="protein sequence ID" value="CAF3474405.1"/>
    <property type="molecule type" value="Genomic_DNA"/>
</dbReference>
<dbReference type="AlphaFoldDB" id="A0A818FGP8"/>
<evidence type="ECO:0000313" key="1">
    <source>
        <dbReference type="EMBL" id="CAF3121819.1"/>
    </source>
</evidence>
<gene>
    <name evidence="2" type="ORF">GRG538_LOCUS15898</name>
    <name evidence="1" type="ORF">TIS948_LOCUS8034</name>
</gene>
<dbReference type="Proteomes" id="UP000663825">
    <property type="component" value="Unassembled WGS sequence"/>
</dbReference>
<dbReference type="EMBL" id="CAJNXB010001004">
    <property type="protein sequence ID" value="CAF3121819.1"/>
    <property type="molecule type" value="Genomic_DNA"/>
</dbReference>
<evidence type="ECO:0000313" key="2">
    <source>
        <dbReference type="EMBL" id="CAF3474405.1"/>
    </source>
</evidence>
<name>A0A818FGP8_9BILA</name>
<evidence type="ECO:0000313" key="3">
    <source>
        <dbReference type="Proteomes" id="UP000663872"/>
    </source>
</evidence>
<dbReference type="Proteomes" id="UP000663872">
    <property type="component" value="Unassembled WGS sequence"/>
</dbReference>
<sequence>MKTHKNKRSRVATFYSRLIYFNFNSRMHNYDYDPLQELQRMYDNIGSSTKPIQSKKAKCFQVETHVNTTSEQPIDRDLQVQMLGQRELRGYAINETD</sequence>
<protein>
    <submittedName>
        <fullName evidence="2">Uncharacterized protein</fullName>
    </submittedName>
</protein>
<proteinExistence type="predicted"/>
<accession>A0A818FGP8</accession>
<comment type="caution">
    <text evidence="2">The sequence shown here is derived from an EMBL/GenBank/DDBJ whole genome shotgun (WGS) entry which is preliminary data.</text>
</comment>
<organism evidence="2 3">
    <name type="scientific">Rotaria socialis</name>
    <dbReference type="NCBI Taxonomy" id="392032"/>
    <lineage>
        <taxon>Eukaryota</taxon>
        <taxon>Metazoa</taxon>
        <taxon>Spiralia</taxon>
        <taxon>Gnathifera</taxon>
        <taxon>Rotifera</taxon>
        <taxon>Eurotatoria</taxon>
        <taxon>Bdelloidea</taxon>
        <taxon>Philodinida</taxon>
        <taxon>Philodinidae</taxon>
        <taxon>Rotaria</taxon>
    </lineage>
</organism>
<reference evidence="2" key="1">
    <citation type="submission" date="2021-02" db="EMBL/GenBank/DDBJ databases">
        <authorList>
            <person name="Nowell W R."/>
        </authorList>
    </citation>
    <scope>NUCLEOTIDE SEQUENCE</scope>
</reference>